<dbReference type="InterPro" id="IPR049625">
    <property type="entry name" value="Glyco_transf_61_cat"/>
</dbReference>
<dbReference type="Pfam" id="PF04577">
    <property type="entry name" value="Glyco_transf_61"/>
    <property type="match status" value="1"/>
</dbReference>
<organism evidence="2 3">
    <name type="scientific">Rotaria sordida</name>
    <dbReference type="NCBI Taxonomy" id="392033"/>
    <lineage>
        <taxon>Eukaryota</taxon>
        <taxon>Metazoa</taxon>
        <taxon>Spiralia</taxon>
        <taxon>Gnathifera</taxon>
        <taxon>Rotifera</taxon>
        <taxon>Eurotatoria</taxon>
        <taxon>Bdelloidea</taxon>
        <taxon>Philodinida</taxon>
        <taxon>Philodinidae</taxon>
        <taxon>Rotaria</taxon>
    </lineage>
</organism>
<dbReference type="OrthoDB" id="2102136at2759"/>
<dbReference type="GO" id="GO:0016757">
    <property type="term" value="F:glycosyltransferase activity"/>
    <property type="evidence" value="ECO:0007669"/>
    <property type="project" value="InterPro"/>
</dbReference>
<gene>
    <name evidence="2" type="ORF">RFH988_LOCUS10399</name>
</gene>
<comment type="caution">
    <text evidence="2">The sequence shown here is derived from an EMBL/GenBank/DDBJ whole genome shotgun (WGS) entry which is preliminary data.</text>
</comment>
<evidence type="ECO:0000259" key="1">
    <source>
        <dbReference type="Pfam" id="PF04577"/>
    </source>
</evidence>
<dbReference type="AlphaFoldDB" id="A0A814BHD2"/>
<evidence type="ECO:0000313" key="2">
    <source>
        <dbReference type="EMBL" id="CAF0928404.1"/>
    </source>
</evidence>
<feature type="domain" description="Glycosyltransferase 61 catalytic" evidence="1">
    <location>
        <begin position="229"/>
        <end position="420"/>
    </location>
</feature>
<sequence>MTTWYFTIRLPTYPDRSSVTPLVSLQLPETEAIVFEQWQIPNWVQRFNVSHLFDWTWHKNGDFKRCRASIVRSSQSSARKAASAIVVNDVIDYFHSHPNEGCIVDNVARLPNLIPHPLPRARSLTDTCSSLHIDHKWAICSKSQSELDKWLPATKRFVTIAVFNAFIDTGHCHSEVPGTVFTDRATFHFQRWTNKRCSNDSISNIPQIKNEYRHIELIDSIGNYLPAPGHFAPQQLPRLLRLLATVPTTAKVLVAKGGVADPLIDVLVERGIVTRDRIVQFDKDIRPNHFANIVYRSDSWPYLRDKDNYHYIHDRTDMQLVHRVMATDKLAATDKKDCIILIKRRDGDARSIIEHLDLIAVMSSALNKSKMSSDLRIEIFEARGHIRDHIALFRRARIIVGPHGAGMMNILWSSSGTHVVEIGYTTGMTFPEMYAEMSLHLEHHYWICKGHGDYSAPINVDMDDFMYIFNQIMHEIEIEKARS</sequence>
<protein>
    <recommendedName>
        <fullName evidence="1">Glycosyltransferase 61 catalytic domain-containing protein</fullName>
    </recommendedName>
</protein>
<accession>A0A814BHD2</accession>
<dbReference type="EMBL" id="CAJNOO010000388">
    <property type="protein sequence ID" value="CAF0928404.1"/>
    <property type="molecule type" value="Genomic_DNA"/>
</dbReference>
<name>A0A814BHD2_9BILA</name>
<reference evidence="2" key="1">
    <citation type="submission" date="2021-02" db="EMBL/GenBank/DDBJ databases">
        <authorList>
            <person name="Nowell W R."/>
        </authorList>
    </citation>
    <scope>NUCLEOTIDE SEQUENCE</scope>
</reference>
<evidence type="ECO:0000313" key="3">
    <source>
        <dbReference type="Proteomes" id="UP000663882"/>
    </source>
</evidence>
<dbReference type="Proteomes" id="UP000663882">
    <property type="component" value="Unassembled WGS sequence"/>
</dbReference>
<proteinExistence type="predicted"/>